<keyword evidence="7" id="KW-1185">Reference proteome</keyword>
<proteinExistence type="predicted"/>
<comment type="subcellular location">
    <subcellularLocation>
        <location evidence="1">Secreted</location>
    </subcellularLocation>
</comment>
<dbReference type="Gene3D" id="2.160.20.10">
    <property type="entry name" value="Single-stranded right-handed beta-helix, Pectin lyase-like"/>
    <property type="match status" value="1"/>
</dbReference>
<dbReference type="OrthoDB" id="8901262at2"/>
<dbReference type="GO" id="GO:0016837">
    <property type="term" value="F:carbon-oxygen lyase activity, acting on polysaccharides"/>
    <property type="evidence" value="ECO:0007669"/>
    <property type="project" value="TreeGrafter"/>
</dbReference>
<evidence type="ECO:0000313" key="7">
    <source>
        <dbReference type="Proteomes" id="UP000095713"/>
    </source>
</evidence>
<dbReference type="PANTHER" id="PTHR40088">
    <property type="entry name" value="PECTATE LYASE (EUROFUNG)"/>
    <property type="match status" value="1"/>
</dbReference>
<dbReference type="InterPro" id="IPR059226">
    <property type="entry name" value="Choice_anch_Q_dom"/>
</dbReference>
<dbReference type="InterPro" id="IPR012334">
    <property type="entry name" value="Pectin_lyas_fold"/>
</dbReference>
<dbReference type="SUPFAM" id="SSF51126">
    <property type="entry name" value="Pectin lyase-like"/>
    <property type="match status" value="1"/>
</dbReference>
<name>A0A1E5TBF4_9FLAO</name>
<feature type="domain" description="Secretion system C-terminal sorting" evidence="4">
    <location>
        <begin position="453"/>
        <end position="514"/>
    </location>
</feature>
<dbReference type="Pfam" id="PF22842">
    <property type="entry name" value="Pel9A-like_beta_helix"/>
    <property type="match status" value="1"/>
</dbReference>
<evidence type="ECO:0000259" key="5">
    <source>
        <dbReference type="Pfam" id="PF22842"/>
    </source>
</evidence>
<dbReference type="InterPro" id="IPR052052">
    <property type="entry name" value="Polysaccharide_Lyase_9"/>
</dbReference>
<feature type="domain" description="Pel9A-like right handed beta-helix region" evidence="5">
    <location>
        <begin position="26"/>
        <end position="72"/>
    </location>
</feature>
<organism evidence="6 7">
    <name type="scientific">Flavivirga aquatica</name>
    <dbReference type="NCBI Taxonomy" id="1849968"/>
    <lineage>
        <taxon>Bacteria</taxon>
        <taxon>Pseudomonadati</taxon>
        <taxon>Bacteroidota</taxon>
        <taxon>Flavobacteriia</taxon>
        <taxon>Flavobacteriales</taxon>
        <taxon>Flavobacteriaceae</taxon>
        <taxon>Flavivirga</taxon>
    </lineage>
</organism>
<dbReference type="InterPro" id="IPR053868">
    <property type="entry name" value="Pel9A-like_beta_helix"/>
</dbReference>
<dbReference type="SMART" id="SM00710">
    <property type="entry name" value="PbH1"/>
    <property type="match status" value="8"/>
</dbReference>
<dbReference type="PANTHER" id="PTHR40088:SF2">
    <property type="entry name" value="SECRETED SUGAR HYDROLASE"/>
    <property type="match status" value="1"/>
</dbReference>
<dbReference type="NCBIfam" id="TIGR04183">
    <property type="entry name" value="Por_Secre_tail"/>
    <property type="match status" value="1"/>
</dbReference>
<dbReference type="InterPro" id="IPR006626">
    <property type="entry name" value="PbH1"/>
</dbReference>
<comment type="caution">
    <text evidence="6">The sequence shown here is derived from an EMBL/GenBank/DDBJ whole genome shotgun (WGS) entry which is preliminary data.</text>
</comment>
<evidence type="ECO:0000256" key="3">
    <source>
        <dbReference type="ARBA" id="ARBA00022729"/>
    </source>
</evidence>
<evidence type="ECO:0000256" key="2">
    <source>
        <dbReference type="ARBA" id="ARBA00022525"/>
    </source>
</evidence>
<keyword evidence="3" id="KW-0732">Signal</keyword>
<keyword evidence="2" id="KW-0964">Secreted</keyword>
<dbReference type="Proteomes" id="UP000095713">
    <property type="component" value="Unassembled WGS sequence"/>
</dbReference>
<dbReference type="GO" id="GO:0005576">
    <property type="term" value="C:extracellular region"/>
    <property type="evidence" value="ECO:0007669"/>
    <property type="project" value="UniProtKB-SubCell"/>
</dbReference>
<reference evidence="6 7" key="1">
    <citation type="submission" date="2016-05" db="EMBL/GenBank/DDBJ databases">
        <title>Draft Genome Sequence of Algibacter sp. Strain SK-16 Isolated from the Surface Water of Aburatsubo Inlet.</title>
        <authorList>
            <person name="Wong S.-K."/>
            <person name="Yoshizawa S."/>
            <person name="Nakajima Y."/>
            <person name="Ogura Y."/>
            <person name="Tetsuya H."/>
            <person name="Hamasaki K."/>
        </authorList>
    </citation>
    <scope>NUCLEOTIDE SEQUENCE [LARGE SCALE GENOMIC DNA]</scope>
    <source>
        <strain evidence="6 7">SK-16</strain>
    </source>
</reference>
<protein>
    <submittedName>
        <fullName evidence="6">Uncharacterized protein</fullName>
    </submittedName>
</protein>
<dbReference type="RefSeq" id="WP_069830163.1">
    <property type="nucleotide sequence ID" value="NZ_MDJD01000034.1"/>
</dbReference>
<gene>
    <name evidence="6" type="ORF">A8C32_04195</name>
</gene>
<evidence type="ECO:0000259" key="4">
    <source>
        <dbReference type="Pfam" id="PF18962"/>
    </source>
</evidence>
<dbReference type="EMBL" id="MDJD01000034">
    <property type="protein sequence ID" value="OEK08657.1"/>
    <property type="molecule type" value="Genomic_DNA"/>
</dbReference>
<dbReference type="STRING" id="1849968.A8C32_04195"/>
<evidence type="ECO:0000256" key="1">
    <source>
        <dbReference type="ARBA" id="ARBA00004613"/>
    </source>
</evidence>
<dbReference type="Pfam" id="PF18962">
    <property type="entry name" value="Por_Secre_tail"/>
    <property type="match status" value="1"/>
</dbReference>
<dbReference type="InterPro" id="IPR011050">
    <property type="entry name" value="Pectin_lyase_fold/virulence"/>
</dbReference>
<evidence type="ECO:0000313" key="6">
    <source>
        <dbReference type="EMBL" id="OEK08657.1"/>
    </source>
</evidence>
<dbReference type="AlphaFoldDB" id="A0A1E5TBF4"/>
<accession>A0A1E5TBF4</accession>
<dbReference type="InterPro" id="IPR026444">
    <property type="entry name" value="Secre_tail"/>
</dbReference>
<dbReference type="NCBIfam" id="NF041518">
    <property type="entry name" value="choice_anch_Q"/>
    <property type="match status" value="1"/>
</dbReference>
<sequence length="526" mass="58163">MKNTKFKEIKLIKFIFILLITSHVFSKNIYVSKSGSNSNTGTVNAPFLTIQKGLDVALAGDVVMIDGGEYIGNITAKNSGSDGKFITIRPLNINRPVTIKGAFRAFKKSYLRIRNLRFQDERNGIYIEGPCSYIEIIGNHTFNTSSSGIGVWGVAWRKDPKTYENISHLIIKNNKVENACNGGYNECITLANGVTDFEISNNEVFNGQDGSNGGEGIDVKEGAKRGRIFGNRIHDLKRQAGIYLDAGGLLGFTPPEIEDIRIYNNIVWNNVNAGAGGGAFTMGTEGDGNTFNILLVNNVAYNNEEDGFMVYKHPAGSGNVYDIKAINNTFVNNGRFGILLNFSTAENMVYRNNICYKNGRKNFNLSSYTSFVETNNLTDGTDPKFVDQANANFRLKEGSPAIDAGTVKNSLNRDIEGNPRFGNVDIGAYEYQKSMRLSNNSLRAKNNIPITRIYPNPLRSGGKLNINTISNENLILKISNLNGQLLKETSIKDNLTLDLKPGIYIVSINDEEGKRDNAHYQKLIIY</sequence>